<protein>
    <recommendedName>
        <fullName evidence="3">ABM domain-containing protein</fullName>
    </recommendedName>
</protein>
<accession>A0A9W8NFU2</accession>
<dbReference type="VEuPathDB" id="FungiDB:F4678DRAFT_454678"/>
<name>A0A9W8NFU2_9PEZI</name>
<evidence type="ECO:0000313" key="1">
    <source>
        <dbReference type="EMBL" id="KAJ3573480.1"/>
    </source>
</evidence>
<organism evidence="1 2">
    <name type="scientific">Xylaria arbuscula</name>
    <dbReference type="NCBI Taxonomy" id="114810"/>
    <lineage>
        <taxon>Eukaryota</taxon>
        <taxon>Fungi</taxon>
        <taxon>Dikarya</taxon>
        <taxon>Ascomycota</taxon>
        <taxon>Pezizomycotina</taxon>
        <taxon>Sordariomycetes</taxon>
        <taxon>Xylariomycetidae</taxon>
        <taxon>Xylariales</taxon>
        <taxon>Xylariaceae</taxon>
        <taxon>Xylaria</taxon>
    </lineage>
</organism>
<comment type="caution">
    <text evidence="1">The sequence shown here is derived from an EMBL/GenBank/DDBJ whole genome shotgun (WGS) entry which is preliminary data.</text>
</comment>
<sequence>MRYPSRSCARNSDRNPTLTIITSSTNDYNVAMAPVTEIVLLTLISNADYSPIIESVKILARQPGCLAVRVSRLHEEPDKVHYFIDWDSVESHFVFARNKEVYAPFRALVGSVMADFTPPYHVPLAPNPLTVFGEALRGDCDDDNAVMIGKAWFPGVGGFTAEEMEGVFGAFERFVRALTDGNFEGFSGRVARGWSLEDGISYEGDSARVFLFAVKWDSIKSYTAFRQSDKFGEVCSAMTGLNKQRGLEMCLVSLTNTHLVE</sequence>
<dbReference type="Gene3D" id="3.30.70.100">
    <property type="match status" value="1"/>
</dbReference>
<dbReference type="SUPFAM" id="SSF54909">
    <property type="entry name" value="Dimeric alpha+beta barrel"/>
    <property type="match status" value="1"/>
</dbReference>
<evidence type="ECO:0008006" key="3">
    <source>
        <dbReference type="Google" id="ProtNLM"/>
    </source>
</evidence>
<dbReference type="EMBL" id="JANPWZ010000678">
    <property type="protein sequence ID" value="KAJ3573480.1"/>
    <property type="molecule type" value="Genomic_DNA"/>
</dbReference>
<reference evidence="1" key="1">
    <citation type="submission" date="2022-07" db="EMBL/GenBank/DDBJ databases">
        <title>Genome Sequence of Xylaria arbuscula.</title>
        <authorList>
            <person name="Buettner E."/>
        </authorList>
    </citation>
    <scope>NUCLEOTIDE SEQUENCE</scope>
    <source>
        <strain evidence="1">VT107</strain>
    </source>
</reference>
<evidence type="ECO:0000313" key="2">
    <source>
        <dbReference type="Proteomes" id="UP001148614"/>
    </source>
</evidence>
<proteinExistence type="predicted"/>
<dbReference type="InterPro" id="IPR011008">
    <property type="entry name" value="Dimeric_a/b-barrel"/>
</dbReference>
<gene>
    <name evidence="1" type="ORF">NPX13_g4680</name>
</gene>
<keyword evidence="2" id="KW-1185">Reference proteome</keyword>
<dbReference type="AlphaFoldDB" id="A0A9W8NFU2"/>
<dbReference type="Proteomes" id="UP001148614">
    <property type="component" value="Unassembled WGS sequence"/>
</dbReference>